<keyword evidence="5" id="KW-0964">Secreted</keyword>
<dbReference type="PROSITE" id="PS52012">
    <property type="entry name" value="CFEM"/>
    <property type="match status" value="1"/>
</dbReference>
<dbReference type="SMART" id="SM00747">
    <property type="entry name" value="CFEM"/>
    <property type="match status" value="1"/>
</dbReference>
<protein>
    <recommendedName>
        <fullName evidence="16">CFEM domain-containing protein</fullName>
    </recommendedName>
</protein>
<evidence type="ECO:0000256" key="3">
    <source>
        <dbReference type="ARBA" id="ARBA00010031"/>
    </source>
</evidence>
<dbReference type="AlphaFoldDB" id="A0A067SP91"/>
<evidence type="ECO:0000256" key="6">
    <source>
        <dbReference type="ARBA" id="ARBA00022617"/>
    </source>
</evidence>
<feature type="signal peptide" evidence="15">
    <location>
        <begin position="1"/>
        <end position="27"/>
    </location>
</feature>
<keyword evidence="11" id="KW-1015">Disulfide bond</keyword>
<evidence type="ECO:0000256" key="12">
    <source>
        <dbReference type="ARBA" id="ARBA00023180"/>
    </source>
</evidence>
<feature type="compositionally biased region" description="Low complexity" evidence="14">
    <location>
        <begin position="140"/>
        <end position="157"/>
    </location>
</feature>
<dbReference type="STRING" id="685588.A0A067SP91"/>
<dbReference type="EMBL" id="KL142402">
    <property type="protein sequence ID" value="KDR69479.1"/>
    <property type="molecule type" value="Genomic_DNA"/>
</dbReference>
<accession>A0A067SP91</accession>
<evidence type="ECO:0000256" key="1">
    <source>
        <dbReference type="ARBA" id="ARBA00004609"/>
    </source>
</evidence>
<evidence type="ECO:0000256" key="7">
    <source>
        <dbReference type="ARBA" id="ARBA00022723"/>
    </source>
</evidence>
<keyword evidence="8 15" id="KW-0732">Signal</keyword>
<dbReference type="InterPro" id="IPR008427">
    <property type="entry name" value="Extracellular_membr_CFEM_dom"/>
</dbReference>
<evidence type="ECO:0000256" key="9">
    <source>
        <dbReference type="ARBA" id="ARBA00023004"/>
    </source>
</evidence>
<keyword evidence="10" id="KW-0472">Membrane</keyword>
<keyword evidence="6" id="KW-0349">Heme</keyword>
<evidence type="ECO:0000256" key="4">
    <source>
        <dbReference type="ARBA" id="ARBA00022475"/>
    </source>
</evidence>
<evidence type="ECO:0000256" key="10">
    <source>
        <dbReference type="ARBA" id="ARBA00023136"/>
    </source>
</evidence>
<keyword evidence="18" id="KW-1185">Reference proteome</keyword>
<dbReference type="GO" id="GO:0005886">
    <property type="term" value="C:plasma membrane"/>
    <property type="evidence" value="ECO:0007669"/>
    <property type="project" value="UniProtKB-SubCell"/>
</dbReference>
<evidence type="ECO:0000256" key="2">
    <source>
        <dbReference type="ARBA" id="ARBA00004613"/>
    </source>
</evidence>
<reference evidence="18" key="1">
    <citation type="journal article" date="2014" name="Proc. Natl. Acad. Sci. U.S.A.">
        <title>Extensive sampling of basidiomycete genomes demonstrates inadequacy of the white-rot/brown-rot paradigm for wood decay fungi.</title>
        <authorList>
            <person name="Riley R."/>
            <person name="Salamov A.A."/>
            <person name="Brown D.W."/>
            <person name="Nagy L.G."/>
            <person name="Floudas D."/>
            <person name="Held B.W."/>
            <person name="Levasseur A."/>
            <person name="Lombard V."/>
            <person name="Morin E."/>
            <person name="Otillar R."/>
            <person name="Lindquist E.A."/>
            <person name="Sun H."/>
            <person name="LaButti K.M."/>
            <person name="Schmutz J."/>
            <person name="Jabbour D."/>
            <person name="Luo H."/>
            <person name="Baker S.E."/>
            <person name="Pisabarro A.G."/>
            <person name="Walton J.D."/>
            <person name="Blanchette R.A."/>
            <person name="Henrissat B."/>
            <person name="Martin F."/>
            <person name="Cullen D."/>
            <person name="Hibbett D.S."/>
            <person name="Grigoriev I.V."/>
        </authorList>
    </citation>
    <scope>NUCLEOTIDE SEQUENCE [LARGE SCALE GENOMIC DNA]</scope>
    <source>
        <strain evidence="18">CBS 339.88</strain>
    </source>
</reference>
<dbReference type="HOGENOM" id="CLU_1240224_0_0_1"/>
<sequence length="207" mass="20754">MFKSSYYASFNRGLLVILSLNDLPACAGSCASKAAATDGCKLSDAACLCAHQDFTTSTVQCAQASCTIEDRAAVSGVLSQMCSTLPASSSSSTLSSTLSSSSASQTSHNSGSVSSSSLVTPATPPPRSPLPLSPTPVTPVVPISTSTTDTGDSLTTSSSSTFTIVQTVDLPQTTSDPTSGALKVGCGYLSFALAFLLASSLIGSQLA</sequence>
<evidence type="ECO:0000313" key="18">
    <source>
        <dbReference type="Proteomes" id="UP000027222"/>
    </source>
</evidence>
<dbReference type="InterPro" id="IPR051735">
    <property type="entry name" value="CFEM_domain"/>
</dbReference>
<keyword evidence="9" id="KW-0408">Iron</keyword>
<feature type="compositionally biased region" description="Pro residues" evidence="14">
    <location>
        <begin position="122"/>
        <end position="139"/>
    </location>
</feature>
<name>A0A067SP91_GALM3</name>
<comment type="similarity">
    <text evidence="3">Belongs to the RBT5 family.</text>
</comment>
<feature type="compositionally biased region" description="Low complexity" evidence="14">
    <location>
        <begin position="96"/>
        <end position="121"/>
    </location>
</feature>
<comment type="subcellular location">
    <subcellularLocation>
        <location evidence="1">Cell membrane</location>
        <topology evidence="1">Lipid-anchor</topology>
        <topology evidence="1">GPI-anchor</topology>
    </subcellularLocation>
    <subcellularLocation>
        <location evidence="2">Secreted</location>
    </subcellularLocation>
</comment>
<dbReference type="OrthoDB" id="3068107at2759"/>
<keyword evidence="7" id="KW-0479">Metal-binding</keyword>
<proteinExistence type="inferred from homology"/>
<dbReference type="GO" id="GO:0046872">
    <property type="term" value="F:metal ion binding"/>
    <property type="evidence" value="ECO:0007669"/>
    <property type="project" value="UniProtKB-KW"/>
</dbReference>
<evidence type="ECO:0000256" key="15">
    <source>
        <dbReference type="SAM" id="SignalP"/>
    </source>
</evidence>
<keyword evidence="4" id="KW-1003">Cell membrane</keyword>
<evidence type="ECO:0000256" key="11">
    <source>
        <dbReference type="ARBA" id="ARBA00023157"/>
    </source>
</evidence>
<feature type="region of interest" description="Disordered" evidence="14">
    <location>
        <begin position="96"/>
        <end position="157"/>
    </location>
</feature>
<keyword evidence="13" id="KW-0449">Lipoprotein</keyword>
<organism evidence="17 18">
    <name type="scientific">Galerina marginata (strain CBS 339.88)</name>
    <dbReference type="NCBI Taxonomy" id="685588"/>
    <lineage>
        <taxon>Eukaryota</taxon>
        <taxon>Fungi</taxon>
        <taxon>Dikarya</taxon>
        <taxon>Basidiomycota</taxon>
        <taxon>Agaricomycotina</taxon>
        <taxon>Agaricomycetes</taxon>
        <taxon>Agaricomycetidae</taxon>
        <taxon>Agaricales</taxon>
        <taxon>Agaricineae</taxon>
        <taxon>Strophariaceae</taxon>
        <taxon>Galerina</taxon>
    </lineage>
</organism>
<dbReference type="Proteomes" id="UP000027222">
    <property type="component" value="Unassembled WGS sequence"/>
</dbReference>
<evidence type="ECO:0000256" key="14">
    <source>
        <dbReference type="SAM" id="MobiDB-lite"/>
    </source>
</evidence>
<dbReference type="PANTHER" id="PTHR37928">
    <property type="entry name" value="CFEM DOMAIN PROTEIN (AFU_ORTHOLOGUE AFUA_6G14090)"/>
    <property type="match status" value="1"/>
</dbReference>
<evidence type="ECO:0000256" key="13">
    <source>
        <dbReference type="ARBA" id="ARBA00023288"/>
    </source>
</evidence>
<evidence type="ECO:0000256" key="8">
    <source>
        <dbReference type="ARBA" id="ARBA00022729"/>
    </source>
</evidence>
<feature type="domain" description="CFEM" evidence="16">
    <location>
        <begin position="1"/>
        <end position="109"/>
    </location>
</feature>
<keyword evidence="12" id="KW-0325">Glycoprotein</keyword>
<gene>
    <name evidence="17" type="ORF">GALMADRAFT_922527</name>
</gene>
<dbReference type="Pfam" id="PF05730">
    <property type="entry name" value="CFEM"/>
    <property type="match status" value="1"/>
</dbReference>
<dbReference type="GO" id="GO:0005576">
    <property type="term" value="C:extracellular region"/>
    <property type="evidence" value="ECO:0007669"/>
    <property type="project" value="UniProtKB-SubCell"/>
</dbReference>
<dbReference type="PANTHER" id="PTHR37928:SF2">
    <property type="entry name" value="GPI ANCHORED CFEM DOMAIN PROTEIN (AFU_ORTHOLOGUE AFUA_6G10580)"/>
    <property type="match status" value="1"/>
</dbReference>
<evidence type="ECO:0000313" key="17">
    <source>
        <dbReference type="EMBL" id="KDR69479.1"/>
    </source>
</evidence>
<feature type="chain" id="PRO_5001646003" description="CFEM domain-containing protein" evidence="15">
    <location>
        <begin position="28"/>
        <end position="207"/>
    </location>
</feature>
<evidence type="ECO:0000259" key="16">
    <source>
        <dbReference type="PROSITE" id="PS52012"/>
    </source>
</evidence>
<evidence type="ECO:0000256" key="5">
    <source>
        <dbReference type="ARBA" id="ARBA00022525"/>
    </source>
</evidence>